<reference evidence="1 2" key="1">
    <citation type="submission" date="2018-08" db="EMBL/GenBank/DDBJ databases">
        <title>Vibrio isolated from the Eastern China Marginal Seas.</title>
        <authorList>
            <person name="Li Y."/>
        </authorList>
    </citation>
    <scope>NUCLEOTIDE SEQUENCE [LARGE SCALE GENOMIC DNA]</scope>
    <source>
        <strain evidence="1 2">BEI233</strain>
    </source>
</reference>
<dbReference type="InterPro" id="IPR018680">
    <property type="entry name" value="DUF2164"/>
</dbReference>
<dbReference type="Proteomes" id="UP000273252">
    <property type="component" value="Unassembled WGS sequence"/>
</dbReference>
<dbReference type="RefSeq" id="WP_120029268.1">
    <property type="nucleotide sequence ID" value="NZ_QVMU01000001.1"/>
</dbReference>
<evidence type="ECO:0000313" key="2">
    <source>
        <dbReference type="Proteomes" id="UP000273252"/>
    </source>
</evidence>
<dbReference type="EMBL" id="QVMU01000001">
    <property type="protein sequence ID" value="RJX75512.1"/>
    <property type="molecule type" value="Genomic_DNA"/>
</dbReference>
<evidence type="ECO:0000313" key="1">
    <source>
        <dbReference type="EMBL" id="RJX75512.1"/>
    </source>
</evidence>
<sequence length="82" mass="9528">MSKIEFTSQQKHAMASQLQEYLESELDVEIGQFDSEFLLDYMIATFGAAIYNKGLADAQMIYERKMQTIADEIYEIEQISKF</sequence>
<name>A0A3A6REF3_9VIBR</name>
<dbReference type="Pfam" id="PF09932">
    <property type="entry name" value="DUF2164"/>
    <property type="match status" value="1"/>
</dbReference>
<organism evidence="1 2">
    <name type="scientific">Vibrio sinensis</name>
    <dbReference type="NCBI Taxonomy" id="2302434"/>
    <lineage>
        <taxon>Bacteria</taxon>
        <taxon>Pseudomonadati</taxon>
        <taxon>Pseudomonadota</taxon>
        <taxon>Gammaproteobacteria</taxon>
        <taxon>Vibrionales</taxon>
        <taxon>Vibrionaceae</taxon>
        <taxon>Vibrio</taxon>
    </lineage>
</organism>
<dbReference type="AlphaFoldDB" id="A0A3A6REF3"/>
<proteinExistence type="predicted"/>
<gene>
    <name evidence="1" type="ORF">DZ860_02200</name>
</gene>
<accession>A0A3A6REF3</accession>
<dbReference type="OrthoDB" id="6629495at2"/>
<protein>
    <submittedName>
        <fullName evidence="1">DUF2164 domain-containing protein</fullName>
    </submittedName>
</protein>
<comment type="caution">
    <text evidence="1">The sequence shown here is derived from an EMBL/GenBank/DDBJ whole genome shotgun (WGS) entry which is preliminary data.</text>
</comment>
<keyword evidence="2" id="KW-1185">Reference proteome</keyword>